<evidence type="ECO:0000313" key="13">
    <source>
        <dbReference type="Proteomes" id="UP000198881"/>
    </source>
</evidence>
<dbReference type="PANTHER" id="PTHR30616:SF2">
    <property type="entry name" value="PURINE NUCLEOSIDE PHOSPHORYLASE LACC1"/>
    <property type="match status" value="1"/>
</dbReference>
<dbReference type="STRING" id="574650.SAMN04487966_104174"/>
<dbReference type="AlphaFoldDB" id="A0A1I7MKR7"/>
<dbReference type="InterPro" id="IPR038371">
    <property type="entry name" value="Cu_polyphenol_OxRdtase_sf"/>
</dbReference>
<evidence type="ECO:0000256" key="6">
    <source>
        <dbReference type="ARBA" id="ARBA00022801"/>
    </source>
</evidence>
<comment type="catalytic activity">
    <reaction evidence="10">
        <text>adenosine + phosphate = alpha-D-ribose 1-phosphate + adenine</text>
        <dbReference type="Rhea" id="RHEA:27642"/>
        <dbReference type="ChEBI" id="CHEBI:16335"/>
        <dbReference type="ChEBI" id="CHEBI:16708"/>
        <dbReference type="ChEBI" id="CHEBI:43474"/>
        <dbReference type="ChEBI" id="CHEBI:57720"/>
        <dbReference type="EC" id="2.4.2.1"/>
    </reaction>
    <physiologicalReaction direction="left-to-right" evidence="10">
        <dbReference type="Rhea" id="RHEA:27643"/>
    </physiologicalReaction>
</comment>
<dbReference type="GO" id="GO:0016787">
    <property type="term" value="F:hydrolase activity"/>
    <property type="evidence" value="ECO:0007669"/>
    <property type="project" value="UniProtKB-KW"/>
</dbReference>
<evidence type="ECO:0000313" key="12">
    <source>
        <dbReference type="EMBL" id="SFV22523.1"/>
    </source>
</evidence>
<evidence type="ECO:0000256" key="3">
    <source>
        <dbReference type="ARBA" id="ARBA00007353"/>
    </source>
</evidence>
<evidence type="ECO:0000256" key="10">
    <source>
        <dbReference type="ARBA" id="ARBA00048968"/>
    </source>
</evidence>
<evidence type="ECO:0000256" key="9">
    <source>
        <dbReference type="ARBA" id="ARBA00047989"/>
    </source>
</evidence>
<dbReference type="RefSeq" id="WP_245760648.1">
    <property type="nucleotide sequence ID" value="NZ_CP136963.1"/>
</dbReference>
<evidence type="ECO:0000256" key="7">
    <source>
        <dbReference type="ARBA" id="ARBA00022833"/>
    </source>
</evidence>
<dbReference type="CDD" id="cd16833">
    <property type="entry name" value="YfiH"/>
    <property type="match status" value="1"/>
</dbReference>
<organism evidence="12 13">
    <name type="scientific">Micrococcus terreus</name>
    <dbReference type="NCBI Taxonomy" id="574650"/>
    <lineage>
        <taxon>Bacteria</taxon>
        <taxon>Bacillati</taxon>
        <taxon>Actinomycetota</taxon>
        <taxon>Actinomycetes</taxon>
        <taxon>Micrococcales</taxon>
        <taxon>Micrococcaceae</taxon>
        <taxon>Micrococcus</taxon>
    </lineage>
</organism>
<dbReference type="GO" id="GO:0005507">
    <property type="term" value="F:copper ion binding"/>
    <property type="evidence" value="ECO:0007669"/>
    <property type="project" value="TreeGrafter"/>
</dbReference>
<comment type="function">
    <text evidence="2">Purine nucleoside enzyme that catalyzes the phosphorolysis of adenosine and inosine nucleosides, yielding D-ribose 1-phosphate and the respective free bases, adenine and hypoxanthine. Also catalyzes the phosphorolysis of S-methyl-5'-thioadenosine into adenine and S-methyl-5-thio-alpha-D-ribose 1-phosphate. Also has adenosine deaminase activity.</text>
</comment>
<dbReference type="SUPFAM" id="SSF64438">
    <property type="entry name" value="CNF1/YfiH-like putative cysteine hydrolases"/>
    <property type="match status" value="1"/>
</dbReference>
<dbReference type="InterPro" id="IPR003730">
    <property type="entry name" value="Cu_polyphenol_OxRdtase"/>
</dbReference>
<comment type="similarity">
    <text evidence="3">Belongs to the purine nucleoside phosphorylase YfiH/LACC1 family.</text>
</comment>
<dbReference type="Proteomes" id="UP000198881">
    <property type="component" value="Unassembled WGS sequence"/>
</dbReference>
<accession>A0A1I7MKR7</accession>
<dbReference type="Gene3D" id="3.60.140.10">
    <property type="entry name" value="CNF1/YfiH-like putative cysteine hydrolases"/>
    <property type="match status" value="1"/>
</dbReference>
<evidence type="ECO:0000256" key="11">
    <source>
        <dbReference type="ARBA" id="ARBA00049893"/>
    </source>
</evidence>
<keyword evidence="13" id="KW-1185">Reference proteome</keyword>
<evidence type="ECO:0008006" key="14">
    <source>
        <dbReference type="Google" id="ProtNLM"/>
    </source>
</evidence>
<keyword evidence="5" id="KW-0479">Metal-binding</keyword>
<sequence length="273" mass="28952">MVFSTRVQVSPGLQVGFTTTAAGNLAFHVTGEAVGPGEPAQDPASLDPEAQARLRDQVAGRRRALDEVMGVPAGRTEYLDQVHSARVVPARGRGWDAVGSAPVQADAQVSPAGLDPLAIMVADCLPVVFVSQRAGASERSDQWDGPTAVAHAGRRGLLDGVLEATVEQMHAAGASREPGRIQAWIGPAICGRCYEVPERMFQESVRALPQVAAQTSWGTPALDLPAGAEHVLSSLGVRVHRTGECTREDERFYSHRRAPGAGRLAGLVWRTET</sequence>
<reference evidence="12 13" key="1">
    <citation type="submission" date="2016-10" db="EMBL/GenBank/DDBJ databases">
        <authorList>
            <person name="de Groot N.N."/>
        </authorList>
    </citation>
    <scope>NUCLEOTIDE SEQUENCE [LARGE SCALE GENOMIC DNA]</scope>
    <source>
        <strain evidence="12 13">CGMCC 1.7054</strain>
    </source>
</reference>
<gene>
    <name evidence="12" type="ORF">SAMN04487966_104174</name>
</gene>
<dbReference type="EMBL" id="FPCG01000004">
    <property type="protein sequence ID" value="SFV22523.1"/>
    <property type="molecule type" value="Genomic_DNA"/>
</dbReference>
<protein>
    <recommendedName>
        <fullName evidence="14">Purine nucleoside phosphorylase</fullName>
    </recommendedName>
</protein>
<evidence type="ECO:0000256" key="1">
    <source>
        <dbReference type="ARBA" id="ARBA00000553"/>
    </source>
</evidence>
<comment type="catalytic activity">
    <reaction evidence="9">
        <text>adenosine + H2O + H(+) = inosine + NH4(+)</text>
        <dbReference type="Rhea" id="RHEA:24408"/>
        <dbReference type="ChEBI" id="CHEBI:15377"/>
        <dbReference type="ChEBI" id="CHEBI:15378"/>
        <dbReference type="ChEBI" id="CHEBI:16335"/>
        <dbReference type="ChEBI" id="CHEBI:17596"/>
        <dbReference type="ChEBI" id="CHEBI:28938"/>
        <dbReference type="EC" id="3.5.4.4"/>
    </reaction>
    <physiologicalReaction direction="left-to-right" evidence="9">
        <dbReference type="Rhea" id="RHEA:24409"/>
    </physiologicalReaction>
</comment>
<evidence type="ECO:0000256" key="5">
    <source>
        <dbReference type="ARBA" id="ARBA00022723"/>
    </source>
</evidence>
<keyword evidence="8" id="KW-0186">Copper</keyword>
<evidence type="ECO:0000256" key="2">
    <source>
        <dbReference type="ARBA" id="ARBA00003215"/>
    </source>
</evidence>
<keyword evidence="7" id="KW-0862">Zinc</keyword>
<evidence type="ECO:0000256" key="4">
    <source>
        <dbReference type="ARBA" id="ARBA00022679"/>
    </source>
</evidence>
<dbReference type="InterPro" id="IPR011324">
    <property type="entry name" value="Cytotoxic_necrot_fac-like_cat"/>
</dbReference>
<comment type="catalytic activity">
    <reaction evidence="1">
        <text>inosine + phosphate = alpha-D-ribose 1-phosphate + hypoxanthine</text>
        <dbReference type="Rhea" id="RHEA:27646"/>
        <dbReference type="ChEBI" id="CHEBI:17368"/>
        <dbReference type="ChEBI" id="CHEBI:17596"/>
        <dbReference type="ChEBI" id="CHEBI:43474"/>
        <dbReference type="ChEBI" id="CHEBI:57720"/>
        <dbReference type="EC" id="2.4.2.1"/>
    </reaction>
    <physiologicalReaction direction="left-to-right" evidence="1">
        <dbReference type="Rhea" id="RHEA:27647"/>
    </physiologicalReaction>
</comment>
<proteinExistence type="inferred from homology"/>
<dbReference type="GO" id="GO:0017061">
    <property type="term" value="F:S-methyl-5-thioadenosine phosphorylase activity"/>
    <property type="evidence" value="ECO:0007669"/>
    <property type="project" value="UniProtKB-EC"/>
</dbReference>
<keyword evidence="6" id="KW-0378">Hydrolase</keyword>
<name>A0A1I7MKR7_9MICC</name>
<dbReference type="Pfam" id="PF02578">
    <property type="entry name" value="Cu-oxidase_4"/>
    <property type="match status" value="1"/>
</dbReference>
<dbReference type="PANTHER" id="PTHR30616">
    <property type="entry name" value="UNCHARACTERIZED PROTEIN YFIH"/>
    <property type="match status" value="1"/>
</dbReference>
<evidence type="ECO:0000256" key="8">
    <source>
        <dbReference type="ARBA" id="ARBA00023008"/>
    </source>
</evidence>
<keyword evidence="4" id="KW-0808">Transferase</keyword>
<comment type="catalytic activity">
    <reaction evidence="11">
        <text>S-methyl-5'-thioadenosine + phosphate = 5-(methylsulfanyl)-alpha-D-ribose 1-phosphate + adenine</text>
        <dbReference type="Rhea" id="RHEA:11852"/>
        <dbReference type="ChEBI" id="CHEBI:16708"/>
        <dbReference type="ChEBI" id="CHEBI:17509"/>
        <dbReference type="ChEBI" id="CHEBI:43474"/>
        <dbReference type="ChEBI" id="CHEBI:58533"/>
        <dbReference type="EC" id="2.4.2.28"/>
    </reaction>
    <physiologicalReaction direction="left-to-right" evidence="11">
        <dbReference type="Rhea" id="RHEA:11853"/>
    </physiologicalReaction>
</comment>